<accession>A0ABP0R6M1</accession>
<evidence type="ECO:0000313" key="2">
    <source>
        <dbReference type="EMBL" id="CAK9096226.1"/>
    </source>
</evidence>
<protein>
    <submittedName>
        <fullName evidence="2">Uncharacterized protein</fullName>
    </submittedName>
</protein>
<dbReference type="Proteomes" id="UP001642484">
    <property type="component" value="Unassembled WGS sequence"/>
</dbReference>
<comment type="caution">
    <text evidence="2">The sequence shown here is derived from an EMBL/GenBank/DDBJ whole genome shotgun (WGS) entry which is preliminary data.</text>
</comment>
<evidence type="ECO:0000313" key="3">
    <source>
        <dbReference type="Proteomes" id="UP001642484"/>
    </source>
</evidence>
<name>A0ABP0R6M1_9DINO</name>
<proteinExistence type="predicted"/>
<feature type="region of interest" description="Disordered" evidence="1">
    <location>
        <begin position="89"/>
        <end position="118"/>
    </location>
</feature>
<evidence type="ECO:0000256" key="1">
    <source>
        <dbReference type="SAM" id="MobiDB-lite"/>
    </source>
</evidence>
<organism evidence="2 3">
    <name type="scientific">Durusdinium trenchii</name>
    <dbReference type="NCBI Taxonomy" id="1381693"/>
    <lineage>
        <taxon>Eukaryota</taxon>
        <taxon>Sar</taxon>
        <taxon>Alveolata</taxon>
        <taxon>Dinophyceae</taxon>
        <taxon>Suessiales</taxon>
        <taxon>Symbiodiniaceae</taxon>
        <taxon>Durusdinium</taxon>
    </lineage>
</organism>
<gene>
    <name evidence="2" type="ORF">CCMP2556_LOCUS45767</name>
</gene>
<keyword evidence="3" id="KW-1185">Reference proteome</keyword>
<dbReference type="EMBL" id="CAXAMN010025583">
    <property type="protein sequence ID" value="CAK9096226.1"/>
    <property type="molecule type" value="Genomic_DNA"/>
</dbReference>
<sequence>MAEARGFAGPVWGDPRIDVGDWPLKERQHEGYNITGFPGSRWSGLDRVVSTLIGEKRGWSVLNASFLLMQAGGVSFEQGGGSFFEASSYSGSATIPPQKKEHKENHTHPGMERGKGAS</sequence>
<feature type="compositionally biased region" description="Basic and acidic residues" evidence="1">
    <location>
        <begin position="98"/>
        <end position="118"/>
    </location>
</feature>
<reference evidence="2 3" key="1">
    <citation type="submission" date="2024-02" db="EMBL/GenBank/DDBJ databases">
        <authorList>
            <person name="Chen Y."/>
            <person name="Shah S."/>
            <person name="Dougan E. K."/>
            <person name="Thang M."/>
            <person name="Chan C."/>
        </authorList>
    </citation>
    <scope>NUCLEOTIDE SEQUENCE [LARGE SCALE GENOMIC DNA]</scope>
</reference>